<feature type="region of interest" description="Disordered" evidence="1">
    <location>
        <begin position="78"/>
        <end position="106"/>
    </location>
</feature>
<reference evidence="2" key="1">
    <citation type="submission" date="2022-04" db="EMBL/GenBank/DDBJ databases">
        <title>Carnegiea gigantea Genome sequencing and assembly v2.</title>
        <authorList>
            <person name="Copetti D."/>
            <person name="Sanderson M.J."/>
            <person name="Burquez A."/>
            <person name="Wojciechowski M.F."/>
        </authorList>
    </citation>
    <scope>NUCLEOTIDE SEQUENCE</scope>
    <source>
        <strain evidence="2">SGP5-SGP5p</strain>
        <tissue evidence="2">Aerial part</tissue>
    </source>
</reference>
<dbReference type="EMBL" id="JAKOGI010001495">
    <property type="protein sequence ID" value="KAJ8425338.1"/>
    <property type="molecule type" value="Genomic_DNA"/>
</dbReference>
<dbReference type="AlphaFoldDB" id="A0A9Q1GSI8"/>
<organism evidence="2 3">
    <name type="scientific">Carnegiea gigantea</name>
    <dbReference type="NCBI Taxonomy" id="171969"/>
    <lineage>
        <taxon>Eukaryota</taxon>
        <taxon>Viridiplantae</taxon>
        <taxon>Streptophyta</taxon>
        <taxon>Embryophyta</taxon>
        <taxon>Tracheophyta</taxon>
        <taxon>Spermatophyta</taxon>
        <taxon>Magnoliopsida</taxon>
        <taxon>eudicotyledons</taxon>
        <taxon>Gunneridae</taxon>
        <taxon>Pentapetalae</taxon>
        <taxon>Caryophyllales</taxon>
        <taxon>Cactineae</taxon>
        <taxon>Cactaceae</taxon>
        <taxon>Cactoideae</taxon>
        <taxon>Echinocereeae</taxon>
        <taxon>Carnegiea</taxon>
    </lineage>
</organism>
<dbReference type="Proteomes" id="UP001153076">
    <property type="component" value="Unassembled WGS sequence"/>
</dbReference>
<keyword evidence="3" id="KW-1185">Reference proteome</keyword>
<name>A0A9Q1GSI8_9CARY</name>
<evidence type="ECO:0000256" key="1">
    <source>
        <dbReference type="SAM" id="MobiDB-lite"/>
    </source>
</evidence>
<gene>
    <name evidence="2" type="ORF">Cgig2_030497</name>
</gene>
<accession>A0A9Q1GSI8</accession>
<proteinExistence type="predicted"/>
<comment type="caution">
    <text evidence="2">The sequence shown here is derived from an EMBL/GenBank/DDBJ whole genome shotgun (WGS) entry which is preliminary data.</text>
</comment>
<evidence type="ECO:0000313" key="2">
    <source>
        <dbReference type="EMBL" id="KAJ8425338.1"/>
    </source>
</evidence>
<evidence type="ECO:0000313" key="3">
    <source>
        <dbReference type="Proteomes" id="UP001153076"/>
    </source>
</evidence>
<sequence>MDVLRLLSSILEYVCLYVEYSDDTKLDVDDNDSMVVDDYNEYRSDFDDEKVVKMINKKQKMEKDHLADLEALRDEAVEITSGDYVNNPPSSETDEDGDEEGRKSKKKRTIIYPRCKEKETKDGPCLQALHSSFTFWCQTPTPRSTSYARNPAYADAMNSAATVVAIFGVKYTGFTLKVVVFSVKPPSPRFNFTFGVS</sequence>
<protein>
    <submittedName>
        <fullName evidence="2">Uncharacterized protein</fullName>
    </submittedName>
</protein>